<dbReference type="PANTHER" id="PTHR12728:SF0">
    <property type="entry name" value="RIBOSOME PRODUCTION FACTOR 2 HOMOLOG"/>
    <property type="match status" value="1"/>
</dbReference>
<gene>
    <name evidence="7" type="ORF">QR46_2831</name>
</gene>
<feature type="region of interest" description="Disordered" evidence="5">
    <location>
        <begin position="1"/>
        <end position="24"/>
    </location>
</feature>
<comment type="caution">
    <text evidence="7">The sequence shown here is derived from an EMBL/GenBank/DDBJ whole genome shotgun (WGS) entry which is preliminary data.</text>
</comment>
<feature type="region of interest" description="Disordered" evidence="5">
    <location>
        <begin position="313"/>
        <end position="332"/>
    </location>
</feature>
<dbReference type="EMBL" id="JXTI01000080">
    <property type="protein sequence ID" value="KWX13163.1"/>
    <property type="molecule type" value="Genomic_DNA"/>
</dbReference>
<evidence type="ECO:0000256" key="4">
    <source>
        <dbReference type="RuleBase" id="RU367086"/>
    </source>
</evidence>
<dbReference type="AlphaFoldDB" id="A0A132NST9"/>
<dbReference type="GO" id="GO:0019843">
    <property type="term" value="F:rRNA binding"/>
    <property type="evidence" value="ECO:0007669"/>
    <property type="project" value="UniProtKB-UniRule"/>
</dbReference>
<dbReference type="PROSITE" id="PS50833">
    <property type="entry name" value="BRIX"/>
    <property type="match status" value="1"/>
</dbReference>
<comment type="similarity">
    <text evidence="2 4">Belongs to the RPF2 family.</text>
</comment>
<dbReference type="GO" id="GO:0000463">
    <property type="term" value="P:maturation of LSU-rRNA from tricistronic rRNA transcript (SSU-rRNA, 5.8S rRNA, LSU-rRNA)"/>
    <property type="evidence" value="ECO:0007669"/>
    <property type="project" value="TreeGrafter"/>
</dbReference>
<dbReference type="GO" id="GO:0000027">
    <property type="term" value="P:ribosomal large subunit assembly"/>
    <property type="evidence" value="ECO:0007669"/>
    <property type="project" value="InterPro"/>
</dbReference>
<keyword evidence="3 4" id="KW-0539">Nucleus</keyword>
<evidence type="ECO:0000256" key="2">
    <source>
        <dbReference type="ARBA" id="ARBA00010782"/>
    </source>
</evidence>
<organism evidence="7 8">
    <name type="scientific">Giardia duodenalis assemblage B</name>
    <dbReference type="NCBI Taxonomy" id="1394984"/>
    <lineage>
        <taxon>Eukaryota</taxon>
        <taxon>Metamonada</taxon>
        <taxon>Diplomonadida</taxon>
        <taxon>Hexamitidae</taxon>
        <taxon>Giardiinae</taxon>
        <taxon>Giardia</taxon>
    </lineage>
</organism>
<evidence type="ECO:0000256" key="1">
    <source>
        <dbReference type="ARBA" id="ARBA00004604"/>
    </source>
</evidence>
<evidence type="ECO:0000256" key="3">
    <source>
        <dbReference type="ARBA" id="ARBA00023242"/>
    </source>
</evidence>
<dbReference type="SMART" id="SM00879">
    <property type="entry name" value="Brix"/>
    <property type="match status" value="1"/>
</dbReference>
<dbReference type="Proteomes" id="UP000070089">
    <property type="component" value="Unassembled WGS sequence"/>
</dbReference>
<evidence type="ECO:0000256" key="5">
    <source>
        <dbReference type="SAM" id="MobiDB-lite"/>
    </source>
</evidence>
<accession>A0A132NST9</accession>
<evidence type="ECO:0000259" key="6">
    <source>
        <dbReference type="PROSITE" id="PS50833"/>
    </source>
</evidence>
<feature type="compositionally biased region" description="Acidic residues" evidence="5">
    <location>
        <begin position="321"/>
        <end position="332"/>
    </location>
</feature>
<dbReference type="Pfam" id="PF04427">
    <property type="entry name" value="Brix"/>
    <property type="match status" value="1"/>
</dbReference>
<dbReference type="OrthoDB" id="407658at2759"/>
<proteinExistence type="inferred from homology"/>
<dbReference type="InterPro" id="IPR007109">
    <property type="entry name" value="Brix"/>
</dbReference>
<sequence length="332" mass="37770">MERVGSRNGSGDGPRVPTTARGKRIMKEREPKIVENNKNTIFLSGSTANKDCNDLIRDFLSMRAPMGVRRRFKDREANPFVDTSELEFLSQRVDCSLFCTGTSSKKRPSNIVIGRMFDGQVLDMVEMGIDLYLGLTDIHSPKPQFGTKPALIFEGDLWSNDTIFEGCKSILTDFFRGPTLTSMAHASLRYCHVFYAVGSDDLQTRRILMRTYYLCTSRELEEKDNVKKLHQESCEGITIIPMGPNVDFTVRRTQILDRSEMAAAMRRQRVKKDPSKVPGVKNAEYDELGREFGTVYVDRQDFDKLGLRRFKGLRRDRSESGEEGDGEESISE</sequence>
<feature type="domain" description="Brix" evidence="6">
    <location>
        <begin position="38"/>
        <end position="259"/>
    </location>
</feature>
<evidence type="ECO:0000313" key="8">
    <source>
        <dbReference type="Proteomes" id="UP000070089"/>
    </source>
</evidence>
<dbReference type="VEuPathDB" id="GiardiaDB:QR46_2831"/>
<comment type="subcellular location">
    <subcellularLocation>
        <location evidence="1 4">Nucleus</location>
        <location evidence="1 4">Nucleolus</location>
    </subcellularLocation>
</comment>
<dbReference type="InterPro" id="IPR039770">
    <property type="entry name" value="Rpf2"/>
</dbReference>
<evidence type="ECO:0000313" key="7">
    <source>
        <dbReference type="EMBL" id="KWX13163.1"/>
    </source>
</evidence>
<protein>
    <recommendedName>
        <fullName evidence="4">Ribosome production factor 2 homolog</fullName>
    </recommendedName>
    <alternativeName>
        <fullName evidence="4">Ribosome biogenesis protein RPF2 homolog</fullName>
    </alternativeName>
</protein>
<dbReference type="GO" id="GO:0005730">
    <property type="term" value="C:nucleolus"/>
    <property type="evidence" value="ECO:0007669"/>
    <property type="project" value="UniProtKB-SubCell"/>
</dbReference>
<dbReference type="PANTHER" id="PTHR12728">
    <property type="entry name" value="BRIX DOMAIN CONTAINING PROTEIN"/>
    <property type="match status" value="1"/>
</dbReference>
<reference evidence="7 8" key="1">
    <citation type="journal article" date="2015" name="Mol. Biochem. Parasitol.">
        <title>Identification of polymorphic genes for use in assemblage B genotyping assays through comparative genomics of multiple assemblage B Giardia duodenalis isolates.</title>
        <authorList>
            <person name="Wielinga C."/>
            <person name="Thompson R.C."/>
            <person name="Monis P."/>
            <person name="Ryan U."/>
        </authorList>
    </citation>
    <scope>NUCLEOTIDE SEQUENCE [LARGE SCALE GENOMIC DNA]</scope>
    <source>
        <strain evidence="7 8">BAH15c1</strain>
    </source>
</reference>
<name>A0A132NST9_GIAIN</name>